<protein>
    <submittedName>
        <fullName evidence="2">Uncharacterized protein</fullName>
    </submittedName>
</protein>
<evidence type="ECO:0000313" key="3">
    <source>
        <dbReference type="Proteomes" id="UP000499080"/>
    </source>
</evidence>
<evidence type="ECO:0000256" key="1">
    <source>
        <dbReference type="SAM" id="MobiDB-lite"/>
    </source>
</evidence>
<feature type="region of interest" description="Disordered" evidence="1">
    <location>
        <begin position="1"/>
        <end position="23"/>
    </location>
</feature>
<dbReference type="AlphaFoldDB" id="A0A4Y2TER8"/>
<keyword evidence="3" id="KW-1185">Reference proteome</keyword>
<organism evidence="2 3">
    <name type="scientific">Araneus ventricosus</name>
    <name type="common">Orbweaver spider</name>
    <name type="synonym">Epeira ventricosa</name>
    <dbReference type="NCBI Taxonomy" id="182803"/>
    <lineage>
        <taxon>Eukaryota</taxon>
        <taxon>Metazoa</taxon>
        <taxon>Ecdysozoa</taxon>
        <taxon>Arthropoda</taxon>
        <taxon>Chelicerata</taxon>
        <taxon>Arachnida</taxon>
        <taxon>Araneae</taxon>
        <taxon>Araneomorphae</taxon>
        <taxon>Entelegynae</taxon>
        <taxon>Araneoidea</taxon>
        <taxon>Araneidae</taxon>
        <taxon>Araneus</taxon>
    </lineage>
</organism>
<evidence type="ECO:0000313" key="2">
    <source>
        <dbReference type="EMBL" id="GBN97585.1"/>
    </source>
</evidence>
<sequence>MSVFHNNLDENKKKDTSGFEPGPLDLQSRMLTYQLYPRILYNWLVQSIRYADHRLGNLRVIGISCCIDKLEQDKKQGAPGPSRPAVQMLYHWKPYPPHV</sequence>
<proteinExistence type="predicted"/>
<dbReference type="EMBL" id="BGPR01027236">
    <property type="protein sequence ID" value="GBN97585.1"/>
    <property type="molecule type" value="Genomic_DNA"/>
</dbReference>
<reference evidence="2 3" key="1">
    <citation type="journal article" date="2019" name="Sci. Rep.">
        <title>Orb-weaving spider Araneus ventricosus genome elucidates the spidroin gene catalogue.</title>
        <authorList>
            <person name="Kono N."/>
            <person name="Nakamura H."/>
            <person name="Ohtoshi R."/>
            <person name="Moran D.A.P."/>
            <person name="Shinohara A."/>
            <person name="Yoshida Y."/>
            <person name="Fujiwara M."/>
            <person name="Mori M."/>
            <person name="Tomita M."/>
            <person name="Arakawa K."/>
        </authorList>
    </citation>
    <scope>NUCLEOTIDE SEQUENCE [LARGE SCALE GENOMIC DNA]</scope>
</reference>
<feature type="compositionally biased region" description="Basic and acidic residues" evidence="1">
    <location>
        <begin position="7"/>
        <end position="17"/>
    </location>
</feature>
<name>A0A4Y2TER8_ARAVE</name>
<comment type="caution">
    <text evidence="2">The sequence shown here is derived from an EMBL/GenBank/DDBJ whole genome shotgun (WGS) entry which is preliminary data.</text>
</comment>
<gene>
    <name evidence="2" type="ORF">AVEN_87541_1</name>
</gene>
<dbReference type="Proteomes" id="UP000499080">
    <property type="component" value="Unassembled WGS sequence"/>
</dbReference>
<accession>A0A4Y2TER8</accession>